<dbReference type="Proteomes" id="UP000195386">
    <property type="component" value="Unassembled WGS sequence"/>
</dbReference>
<proteinExistence type="predicted"/>
<reference evidence="4" key="1">
    <citation type="submission" date="2017-04" db="EMBL/GenBank/DDBJ databases">
        <title>Function of individual gut microbiota members based on whole genome sequencing of pure cultures obtained from chicken caecum.</title>
        <authorList>
            <person name="Medvecky M."/>
            <person name="Cejkova D."/>
            <person name="Polansky O."/>
            <person name="Karasova D."/>
            <person name="Kubasova T."/>
            <person name="Cizek A."/>
            <person name="Rychlik I."/>
        </authorList>
    </citation>
    <scope>NUCLEOTIDE SEQUENCE [LARGE SCALE GENOMIC DNA]</scope>
    <source>
        <strain evidence="4">An43</strain>
    </source>
</reference>
<comment type="caution">
    <text evidence="3">The sequence shown here is derived from an EMBL/GenBank/DDBJ whole genome shotgun (WGS) entry which is preliminary data.</text>
</comment>
<evidence type="ECO:0000313" key="4">
    <source>
        <dbReference type="Proteomes" id="UP000195386"/>
    </source>
</evidence>
<dbReference type="InterPro" id="IPR057155">
    <property type="entry name" value="DUF7833"/>
</dbReference>
<dbReference type="RefSeq" id="WP_087426997.1">
    <property type="nucleotide sequence ID" value="NZ_NFII01000025.1"/>
</dbReference>
<feature type="compositionally biased region" description="Low complexity" evidence="1">
    <location>
        <begin position="172"/>
        <end position="185"/>
    </location>
</feature>
<organism evidence="3 4">
    <name type="scientific">Bacteroides clarus</name>
    <dbReference type="NCBI Taxonomy" id="626929"/>
    <lineage>
        <taxon>Bacteria</taxon>
        <taxon>Pseudomonadati</taxon>
        <taxon>Bacteroidota</taxon>
        <taxon>Bacteroidia</taxon>
        <taxon>Bacteroidales</taxon>
        <taxon>Bacteroidaceae</taxon>
        <taxon>Bacteroides</taxon>
    </lineage>
</organism>
<accession>A0A1Y3YRJ9</accession>
<protein>
    <recommendedName>
        <fullName evidence="2">DUF7833 domain-containing protein</fullName>
    </recommendedName>
</protein>
<dbReference type="EMBL" id="NFII01000025">
    <property type="protein sequence ID" value="OUN98097.1"/>
    <property type="molecule type" value="Genomic_DNA"/>
</dbReference>
<evidence type="ECO:0000256" key="1">
    <source>
        <dbReference type="SAM" id="MobiDB-lite"/>
    </source>
</evidence>
<evidence type="ECO:0000313" key="3">
    <source>
        <dbReference type="EMBL" id="OUN98097.1"/>
    </source>
</evidence>
<gene>
    <name evidence="3" type="ORF">B5F97_17080</name>
</gene>
<dbReference type="Pfam" id="PF25200">
    <property type="entry name" value="DUF7833"/>
    <property type="match status" value="1"/>
</dbReference>
<name>A0A1Y3YRJ9_9BACE</name>
<dbReference type="AlphaFoldDB" id="A0A1Y3YRJ9"/>
<feature type="domain" description="DUF7833" evidence="2">
    <location>
        <begin position="218"/>
        <end position="280"/>
    </location>
</feature>
<feature type="region of interest" description="Disordered" evidence="1">
    <location>
        <begin position="161"/>
        <end position="192"/>
    </location>
</feature>
<feature type="region of interest" description="Disordered" evidence="1">
    <location>
        <begin position="94"/>
        <end position="149"/>
    </location>
</feature>
<evidence type="ECO:0000259" key="2">
    <source>
        <dbReference type="Pfam" id="PF25200"/>
    </source>
</evidence>
<feature type="compositionally biased region" description="Polar residues" evidence="1">
    <location>
        <begin position="103"/>
        <end position="114"/>
    </location>
</feature>
<sequence>MKRNFYLQHPIMAMNDPRMKKLIDKERLKGSGAYWFIIEKLALLPEPRAQLEYLQPFCVGRKIPLSYLQKIIREYDLFIFDEDNYFTPAELNPAKKKDEKSVENVSGTDVSVSENNRKVQKSSRKKAEKESLKVGNSLNGSLLPKDTPAIGKENIKDIKTTATTEEKEETAADAATLPSVCSSGSTPPPPPSVTVTVCDEWDEPRRPQHPIRPWRELVDELGRNRLWMEMACMRSGYGAMLARHLPEAIEFFKQHVELYGKGDNLLTESDVRSYFVNFVSAGGRTSKALFKELTDNEARKKSELRESSADPLRYEQIVNGKRTYLGCPIPDDAPPRPDPNAVWNEELCLWMSGRKNKGKLD</sequence>